<evidence type="ECO:0000256" key="2">
    <source>
        <dbReference type="SAM" id="SignalP"/>
    </source>
</evidence>
<protein>
    <submittedName>
        <fullName evidence="3">ABC transporter substrate-binding protein</fullName>
    </submittedName>
</protein>
<evidence type="ECO:0000313" key="4">
    <source>
        <dbReference type="Proteomes" id="UP000580517"/>
    </source>
</evidence>
<dbReference type="OrthoDB" id="366726at2"/>
<dbReference type="Pfam" id="PF13343">
    <property type="entry name" value="SBP_bac_6"/>
    <property type="match status" value="1"/>
</dbReference>
<dbReference type="EMBL" id="JACCEW010000001">
    <property type="protein sequence ID" value="NYT36266.1"/>
    <property type="molecule type" value="Genomic_DNA"/>
</dbReference>
<sequence>MNFLLRGVVLASACVAYLPICASAVNATQILQEDIPALQAAADSAEKQRVATLITQAREEGQLNWSGAFIEPAEAKAIGAEFKRYYGLDKLRIEYSFLNSGILSAQVSQQIKANRVSFDVLWVAGWSWMKDLYHQGELLEYDSPYYKEYTLSNDAGMSLEGYWVADARTYQPMYNVAALAKRGIEDFNPTSWNDFLDPRLKGMVSMGNPYSSFSFAQAAQSNLKSMGEDWFKELKKNVDPVLFNKVAEGRAWVASGEFPIMLMGHGKHAKILKDQGVEVRLAFPKEGIMMIPDTPVILKRAPHPNTSRLFIDFIRSEHGVQTIVKSGAVEFFGRPGIKTPDPVLFPAWEDVKQVEMDWDKDGSAEAIEKTRATLKNIGIGTN</sequence>
<keyword evidence="1 2" id="KW-0732">Signal</keyword>
<keyword evidence="4" id="KW-1185">Reference proteome</keyword>
<evidence type="ECO:0000256" key="1">
    <source>
        <dbReference type="ARBA" id="ARBA00022729"/>
    </source>
</evidence>
<organism evidence="3 4">
    <name type="scientific">Allopusillimonas soli</name>
    <dbReference type="NCBI Taxonomy" id="659016"/>
    <lineage>
        <taxon>Bacteria</taxon>
        <taxon>Pseudomonadati</taxon>
        <taxon>Pseudomonadota</taxon>
        <taxon>Betaproteobacteria</taxon>
        <taxon>Burkholderiales</taxon>
        <taxon>Alcaligenaceae</taxon>
        <taxon>Allopusillimonas</taxon>
    </lineage>
</organism>
<proteinExistence type="predicted"/>
<accession>A0A853FDY8</accession>
<evidence type="ECO:0000313" key="3">
    <source>
        <dbReference type="EMBL" id="NYT36266.1"/>
    </source>
</evidence>
<dbReference type="Proteomes" id="UP000580517">
    <property type="component" value="Unassembled WGS sequence"/>
</dbReference>
<dbReference type="SUPFAM" id="SSF53850">
    <property type="entry name" value="Periplasmic binding protein-like II"/>
    <property type="match status" value="1"/>
</dbReference>
<feature type="signal peptide" evidence="2">
    <location>
        <begin position="1"/>
        <end position="24"/>
    </location>
</feature>
<dbReference type="RefSeq" id="WP_129968164.1">
    <property type="nucleotide sequence ID" value="NZ_JACCEW010000001.1"/>
</dbReference>
<comment type="caution">
    <text evidence="3">The sequence shown here is derived from an EMBL/GenBank/DDBJ whole genome shotgun (WGS) entry which is preliminary data.</text>
</comment>
<gene>
    <name evidence="3" type="ORF">H0A68_05220</name>
</gene>
<reference evidence="3 4" key="1">
    <citation type="submission" date="2020-07" db="EMBL/GenBank/DDBJ databases">
        <title>Taxonomic revisions and descriptions of new bacterial species based on genomic comparisons in the high-G+C-content subgroup of the family Alcaligenaceae.</title>
        <authorList>
            <person name="Szabo A."/>
            <person name="Felfoldi T."/>
        </authorList>
    </citation>
    <scope>NUCLEOTIDE SEQUENCE [LARGE SCALE GENOMIC DNA]</scope>
    <source>
        <strain evidence="3 4">DSM 25264</strain>
    </source>
</reference>
<dbReference type="AlphaFoldDB" id="A0A853FDY8"/>
<dbReference type="PANTHER" id="PTHR30006">
    <property type="entry name" value="THIAMINE-BINDING PERIPLASMIC PROTEIN-RELATED"/>
    <property type="match status" value="1"/>
</dbReference>
<dbReference type="Gene3D" id="3.40.190.10">
    <property type="entry name" value="Periplasmic binding protein-like II"/>
    <property type="match status" value="2"/>
</dbReference>
<feature type="chain" id="PRO_5032813849" evidence="2">
    <location>
        <begin position="25"/>
        <end position="382"/>
    </location>
</feature>
<name>A0A853FDY8_9BURK</name>